<feature type="region of interest" description="Disordered" evidence="1">
    <location>
        <begin position="634"/>
        <end position="655"/>
    </location>
</feature>
<evidence type="ECO:0000256" key="1">
    <source>
        <dbReference type="SAM" id="MobiDB-lite"/>
    </source>
</evidence>
<sequence length="803" mass="88836">MATPSDHVLLRPFYDVVKWAKYALFQDKDDLGHGDKLTSLNQSSQLLLREGERALRRLTPLLAMPSRQLTDFLKDLTLHNEDVVCQVRSIGILLYDFEDFIEAQTFDKAKFDELQAATKELAITLVEQITRFTTKSALESSPAPSQFPPLPPLPPLPNNSDMARSSSQLSMRPSTTASTLGSSYGRAQSRPSLARGSEQRDRSHSAARALRAAGYSASPSPISPNGLASPISLPFSSQSEIPEQEHESYHYIPTHQRQESNPHVIANRLQGLDIGAITPPRSIALSPKSNGIQTPVNPGTRGSLGRNYHDPLPPSVTPDSIPEQDWSAVIDERFATIPHTLSTAAHQNTDRSVADYRDSESYMAGECSTEHRPSSFVPQGSGLSVRSDGSSAPSFKAATESSSSSEKHSASVRSANSAQATAFDIGPGSSLSLLGGFCKGAQAFAFRGPGQAIRKVGGGLDNASRPAEYSQEMLWGQMLATSTEAYAEASAQCIHCEYKTPYSQLRQDMDQDPLASQQTRGIIHRSRFLYKSHIAVRSINSMFFGCLFCDRTKSTLHKDDATVFQSIDLLFRHISRHPHPLPHVPGVVVVYENRDANTRRRQDYDLSFPHSTMTASPSELLACDSDRIAPLPSARATKDHIRRRNEKPQPRPDSVSEVLQFLAGAKIVGIEFPEKWGGKWCQGWHDRVFGTFPSNIITFELPQHADTASLPRTPRTGVARWKFEKQRQPGWLALKRGETIYNLAWEDPYAWLWSGSNSKGEFGVFPTSHVLIESVKDGSLVNTDQGHRPREKRGFSNLFNRHK</sequence>
<dbReference type="SUPFAM" id="SSF50044">
    <property type="entry name" value="SH3-domain"/>
    <property type="match status" value="1"/>
</dbReference>
<comment type="caution">
    <text evidence="2">The sequence shown here is derived from an EMBL/GenBank/DDBJ whole genome shotgun (WGS) entry which is preliminary data.</text>
</comment>
<dbReference type="EMBL" id="JAGPXF010000008">
    <property type="protein sequence ID" value="KAH7232886.1"/>
    <property type="molecule type" value="Genomic_DNA"/>
</dbReference>
<feature type="compositionally biased region" description="Polar residues" evidence="1">
    <location>
        <begin position="287"/>
        <end position="297"/>
    </location>
</feature>
<protein>
    <recommendedName>
        <fullName evidence="4">SH3 domain-containing protein</fullName>
    </recommendedName>
</protein>
<dbReference type="Proteomes" id="UP000813427">
    <property type="component" value="Unassembled WGS sequence"/>
</dbReference>
<name>A0A8K0RNX8_9HYPO</name>
<feature type="region of interest" description="Disordered" evidence="1">
    <location>
        <begin position="137"/>
        <end position="246"/>
    </location>
</feature>
<feature type="region of interest" description="Disordered" evidence="1">
    <location>
        <begin position="782"/>
        <end position="803"/>
    </location>
</feature>
<feature type="compositionally biased region" description="Polar residues" evidence="1">
    <location>
        <begin position="158"/>
        <end position="191"/>
    </location>
</feature>
<gene>
    <name evidence="2" type="ORF">BKA59DRAFT_446378</name>
</gene>
<proteinExistence type="predicted"/>
<organism evidence="2 3">
    <name type="scientific">Fusarium tricinctum</name>
    <dbReference type="NCBI Taxonomy" id="61284"/>
    <lineage>
        <taxon>Eukaryota</taxon>
        <taxon>Fungi</taxon>
        <taxon>Dikarya</taxon>
        <taxon>Ascomycota</taxon>
        <taxon>Pezizomycotina</taxon>
        <taxon>Sordariomycetes</taxon>
        <taxon>Hypocreomycetidae</taxon>
        <taxon>Hypocreales</taxon>
        <taxon>Nectriaceae</taxon>
        <taxon>Fusarium</taxon>
        <taxon>Fusarium tricinctum species complex</taxon>
    </lineage>
</organism>
<feature type="compositionally biased region" description="Polar residues" evidence="1">
    <location>
        <begin position="376"/>
        <end position="393"/>
    </location>
</feature>
<dbReference type="OrthoDB" id="5243589at2759"/>
<dbReference type="AlphaFoldDB" id="A0A8K0RNX8"/>
<dbReference type="InterPro" id="IPR036028">
    <property type="entry name" value="SH3-like_dom_sf"/>
</dbReference>
<feature type="compositionally biased region" description="Pro residues" evidence="1">
    <location>
        <begin position="145"/>
        <end position="157"/>
    </location>
</feature>
<reference evidence="2" key="1">
    <citation type="journal article" date="2021" name="Nat. Commun.">
        <title>Genetic determinants of endophytism in the Arabidopsis root mycobiome.</title>
        <authorList>
            <person name="Mesny F."/>
            <person name="Miyauchi S."/>
            <person name="Thiergart T."/>
            <person name="Pickel B."/>
            <person name="Atanasova L."/>
            <person name="Karlsson M."/>
            <person name="Huettel B."/>
            <person name="Barry K.W."/>
            <person name="Haridas S."/>
            <person name="Chen C."/>
            <person name="Bauer D."/>
            <person name="Andreopoulos W."/>
            <person name="Pangilinan J."/>
            <person name="LaButti K."/>
            <person name="Riley R."/>
            <person name="Lipzen A."/>
            <person name="Clum A."/>
            <person name="Drula E."/>
            <person name="Henrissat B."/>
            <person name="Kohler A."/>
            <person name="Grigoriev I.V."/>
            <person name="Martin F.M."/>
            <person name="Hacquard S."/>
        </authorList>
    </citation>
    <scope>NUCLEOTIDE SEQUENCE</scope>
    <source>
        <strain evidence="2">MPI-SDFR-AT-0068</strain>
    </source>
</reference>
<keyword evidence="3" id="KW-1185">Reference proteome</keyword>
<dbReference type="Gene3D" id="2.30.30.40">
    <property type="entry name" value="SH3 Domains"/>
    <property type="match status" value="1"/>
</dbReference>
<evidence type="ECO:0008006" key="4">
    <source>
        <dbReference type="Google" id="ProtNLM"/>
    </source>
</evidence>
<evidence type="ECO:0000313" key="2">
    <source>
        <dbReference type="EMBL" id="KAH7232886.1"/>
    </source>
</evidence>
<feature type="compositionally biased region" description="Basic and acidic residues" evidence="1">
    <location>
        <begin position="785"/>
        <end position="794"/>
    </location>
</feature>
<feature type="region of interest" description="Disordered" evidence="1">
    <location>
        <begin position="281"/>
        <end position="322"/>
    </location>
</feature>
<feature type="compositionally biased region" description="Low complexity" evidence="1">
    <location>
        <begin position="206"/>
        <end position="218"/>
    </location>
</feature>
<dbReference type="CDD" id="cd00174">
    <property type="entry name" value="SH3"/>
    <property type="match status" value="1"/>
</dbReference>
<feature type="compositionally biased region" description="Low complexity" evidence="1">
    <location>
        <begin position="394"/>
        <end position="404"/>
    </location>
</feature>
<feature type="region of interest" description="Disordered" evidence="1">
    <location>
        <begin position="364"/>
        <end position="412"/>
    </location>
</feature>
<evidence type="ECO:0000313" key="3">
    <source>
        <dbReference type="Proteomes" id="UP000813427"/>
    </source>
</evidence>
<accession>A0A8K0RNX8</accession>